<dbReference type="AlphaFoldDB" id="A0A2A7A2C6"/>
<name>A0A2A7A2C6_9FIRM</name>
<proteinExistence type="predicted"/>
<organism evidence="1 2">
    <name type="scientific">Faecalibacterium prausnitzii</name>
    <dbReference type="NCBI Taxonomy" id="853"/>
    <lineage>
        <taxon>Bacteria</taxon>
        <taxon>Bacillati</taxon>
        <taxon>Bacillota</taxon>
        <taxon>Clostridia</taxon>
        <taxon>Eubacteriales</taxon>
        <taxon>Oscillospiraceae</taxon>
        <taxon>Faecalibacterium</taxon>
    </lineage>
</organism>
<dbReference type="Pfam" id="PF20292">
    <property type="entry name" value="MC7"/>
    <property type="match status" value="1"/>
</dbReference>
<dbReference type="EMBL" id="NMTV01000025">
    <property type="protein sequence ID" value="PDX73319.1"/>
    <property type="molecule type" value="Genomic_DNA"/>
</dbReference>
<dbReference type="InterPro" id="IPR046900">
    <property type="entry name" value="ABC-3C_MC7"/>
</dbReference>
<gene>
    <name evidence="1" type="ORF">CGS55_03415</name>
</gene>
<dbReference type="RefSeq" id="WP_097782663.1">
    <property type="nucleotide sequence ID" value="NZ_NMTV01000025.1"/>
</dbReference>
<reference evidence="1 2" key="1">
    <citation type="journal article" date="2017" name="Front. Microbiol.">
        <title>New Insights into the Diversity of the Genus Faecalibacterium.</title>
        <authorList>
            <person name="Benevides L."/>
            <person name="Burman S."/>
            <person name="Martin R."/>
            <person name="Robert V."/>
            <person name="Thomas M."/>
            <person name="Miquel S."/>
            <person name="Chain F."/>
            <person name="Sokol H."/>
            <person name="Bermudez-Humaran L.G."/>
            <person name="Morrison M."/>
            <person name="Langella P."/>
            <person name="Azevedo V.A."/>
            <person name="Chatel J.M."/>
            <person name="Soares S."/>
        </authorList>
    </citation>
    <scope>NUCLEOTIDE SEQUENCE [LARGE SCALE GENOMIC DNA]</scope>
    <source>
        <strain evidence="1 2">CNCM I 4546</strain>
    </source>
</reference>
<accession>A0A2A7A2C6</accession>
<protein>
    <submittedName>
        <fullName evidence="1">Uncharacterized protein</fullName>
    </submittedName>
</protein>
<evidence type="ECO:0000313" key="2">
    <source>
        <dbReference type="Proteomes" id="UP000219901"/>
    </source>
</evidence>
<dbReference type="Proteomes" id="UP000219901">
    <property type="component" value="Unassembled WGS sequence"/>
</dbReference>
<sequence>MKLPSKVTSYKESVISKFPIVLESLSYSNETPRQLYEKEKQKFNDINEYMEVLDALFLLGKVGYDDVLGELYYVK</sequence>
<comment type="caution">
    <text evidence="1">The sequence shown here is derived from an EMBL/GenBank/DDBJ whole genome shotgun (WGS) entry which is preliminary data.</text>
</comment>
<evidence type="ECO:0000313" key="1">
    <source>
        <dbReference type="EMBL" id="PDX73319.1"/>
    </source>
</evidence>